<keyword evidence="3" id="KW-1185">Reference proteome</keyword>
<feature type="compositionally biased region" description="Acidic residues" evidence="1">
    <location>
        <begin position="1"/>
        <end position="19"/>
    </location>
</feature>
<feature type="region of interest" description="Disordered" evidence="1">
    <location>
        <begin position="1"/>
        <end position="91"/>
    </location>
</feature>
<evidence type="ECO:0000313" key="2">
    <source>
        <dbReference type="EMBL" id="CAE8599739.1"/>
    </source>
</evidence>
<proteinExistence type="predicted"/>
<dbReference type="Proteomes" id="UP000654075">
    <property type="component" value="Unassembled WGS sequence"/>
</dbReference>
<reference evidence="2" key="1">
    <citation type="submission" date="2021-02" db="EMBL/GenBank/DDBJ databases">
        <authorList>
            <person name="Dougan E. K."/>
            <person name="Rhodes N."/>
            <person name="Thang M."/>
            <person name="Chan C."/>
        </authorList>
    </citation>
    <scope>NUCLEOTIDE SEQUENCE</scope>
</reference>
<dbReference type="EMBL" id="CAJNNV010011426">
    <property type="protein sequence ID" value="CAE8599739.1"/>
    <property type="molecule type" value="Genomic_DNA"/>
</dbReference>
<accession>A0A813ELA6</accession>
<name>A0A813ELA6_POLGL</name>
<organism evidence="2 3">
    <name type="scientific">Polarella glacialis</name>
    <name type="common">Dinoflagellate</name>
    <dbReference type="NCBI Taxonomy" id="89957"/>
    <lineage>
        <taxon>Eukaryota</taxon>
        <taxon>Sar</taxon>
        <taxon>Alveolata</taxon>
        <taxon>Dinophyceae</taxon>
        <taxon>Suessiales</taxon>
        <taxon>Suessiaceae</taxon>
        <taxon>Polarella</taxon>
    </lineage>
</organism>
<sequence>MGVDEPDDEREDEHEDTGAEPDAGGDAKKKKPRKKKKNKNKEADEPFEPLEDGKPAASPFWTPAPEATADAGVRGLEGEFGNGGFPPQNEDWVDVTCVCDLAV</sequence>
<comment type="caution">
    <text evidence="2">The sequence shown here is derived from an EMBL/GenBank/DDBJ whole genome shotgun (WGS) entry which is preliminary data.</text>
</comment>
<evidence type="ECO:0000313" key="3">
    <source>
        <dbReference type="Proteomes" id="UP000654075"/>
    </source>
</evidence>
<evidence type="ECO:0000256" key="1">
    <source>
        <dbReference type="SAM" id="MobiDB-lite"/>
    </source>
</evidence>
<feature type="compositionally biased region" description="Basic residues" evidence="1">
    <location>
        <begin position="28"/>
        <end position="39"/>
    </location>
</feature>
<gene>
    <name evidence="2" type="ORF">PGLA1383_LOCUS18085</name>
</gene>
<protein>
    <submittedName>
        <fullName evidence="2">Uncharacterized protein</fullName>
    </submittedName>
</protein>
<dbReference type="AlphaFoldDB" id="A0A813ELA6"/>